<organism evidence="3">
    <name type="scientific">Staphylococcus aureus</name>
    <dbReference type="NCBI Taxonomy" id="1280"/>
    <lineage>
        <taxon>Bacteria</taxon>
        <taxon>Bacillati</taxon>
        <taxon>Bacillota</taxon>
        <taxon>Bacilli</taxon>
        <taxon>Bacillales</taxon>
        <taxon>Staphylococcaceae</taxon>
        <taxon>Staphylococcus</taxon>
    </lineage>
</organism>
<sequence>MKKIATATIATAGFATIAIASGNQAHASEQDNYGYNPNDPTSYSYTYTIDAQGNYHYTWKGNYHYTWKGNYHYTWKGNWHPSQLNQDNGYYSYYYYNGYNNYNYNNYNNGYSYNNYSRYNNYSNNNQSYNYNNYNSYNTNSYRTGGLGASYSTSSNNVQVTTTMAPSSNGRSISSGYTSGRNLYTSGQCTYYVFDRVGGKIGSTWGNASNWANAAARAGYTVNNTPKAGAIMQTTQGAYGHVAYVESVNSNGSVRVSEMNYGYGPGVVTSRTISASQAAGYNFIH</sequence>
<dbReference type="InterPro" id="IPR007921">
    <property type="entry name" value="CHAP_dom"/>
</dbReference>
<dbReference type="Proteomes" id="UP000070985">
    <property type="component" value="Unassembled WGS sequence"/>
</dbReference>
<evidence type="ECO:0000259" key="2">
    <source>
        <dbReference type="PROSITE" id="PS50911"/>
    </source>
</evidence>
<feature type="domain" description="Peptidase C51" evidence="2">
    <location>
        <begin position="164"/>
        <end position="285"/>
    </location>
</feature>
<evidence type="ECO:0000256" key="1">
    <source>
        <dbReference type="SAM" id="SignalP"/>
    </source>
</evidence>
<dbReference type="EMBL" id="FJNR01000002">
    <property type="protein sequence ID" value="CZQ54263.1"/>
    <property type="molecule type" value="Genomic_DNA"/>
</dbReference>
<dbReference type="PROSITE" id="PS50911">
    <property type="entry name" value="CHAP"/>
    <property type="match status" value="1"/>
</dbReference>
<gene>
    <name evidence="3" type="primary">ssaA2_2</name>
    <name evidence="3" type="ORF">ERS391062_00440</name>
</gene>
<accession>A0AB72YRM7</accession>
<dbReference type="AlphaFoldDB" id="A0AB72YRM7"/>
<name>A0AB72YRM7_STAAU</name>
<keyword evidence="1" id="KW-0732">Signal</keyword>
<dbReference type="Gene3D" id="3.90.1720.10">
    <property type="entry name" value="endopeptidase domain like (from Nostoc punctiforme)"/>
    <property type="match status" value="1"/>
</dbReference>
<dbReference type="InterPro" id="IPR038765">
    <property type="entry name" value="Papain-like_cys_pep_sf"/>
</dbReference>
<feature type="chain" id="PRO_5044505751" evidence="1">
    <location>
        <begin position="28"/>
        <end position="285"/>
    </location>
</feature>
<reference evidence="3" key="1">
    <citation type="submission" date="2016-02" db="EMBL/GenBank/DDBJ databases">
        <authorList>
            <consortium name="Pathogen Informatics"/>
        </authorList>
    </citation>
    <scope>NUCLEOTIDE SEQUENCE</scope>
    <source>
        <strain evidence="3">1943STDY5698364</strain>
    </source>
</reference>
<protein>
    <submittedName>
        <fullName evidence="3">Secretory antigen</fullName>
    </submittedName>
</protein>
<evidence type="ECO:0000313" key="3">
    <source>
        <dbReference type="EMBL" id="CZQ54263.1"/>
    </source>
</evidence>
<dbReference type="RefSeq" id="WP_061739906.1">
    <property type="nucleotide sequence ID" value="NZ_FJNR01000002.1"/>
</dbReference>
<comment type="caution">
    <text evidence="3">The sequence shown here is derived from an EMBL/GenBank/DDBJ whole genome shotgun (WGS) entry which is preliminary data.</text>
</comment>
<dbReference type="Pfam" id="PF05257">
    <property type="entry name" value="CHAP"/>
    <property type="match status" value="1"/>
</dbReference>
<dbReference type="SUPFAM" id="SSF54001">
    <property type="entry name" value="Cysteine proteinases"/>
    <property type="match status" value="1"/>
</dbReference>
<feature type="signal peptide" evidence="1">
    <location>
        <begin position="1"/>
        <end position="27"/>
    </location>
</feature>
<proteinExistence type="predicted"/>